<sequence>MLLSHSNIFSHFENQKEPILLPVVYDGSLNWLQFFDREEEEGYEEEDEDEGYCDDDDIDGEVEEEEEEEEEEAQPYISDEELALRKVVFTRTLQEMNIVANGALLLKSDYEESVRSLVSRFNQSPICDSESQILSRRVNKALAREFRTGTSTASPQILEFILHRAITMVETLGQVSLRKRKYTFCPVQAVDNNKIPALRFVVHALYSITPGLDPRPDSDASSGLPRLAAGDSVIIFKAKKTYDRPGELTQWEIEQVVCEIYALLEHEGKRIGRAILSDGFNWVFVLVQKGKEDDGDGGGGGGTYVFGSGSQPYIRALDRKRPFDVVLDEASADRTAAVVANWVMCSTVLNDGIEIDMAGIDSLFWF</sequence>
<feature type="region of interest" description="Disordered" evidence="1">
    <location>
        <begin position="39"/>
        <end position="75"/>
    </location>
</feature>
<comment type="caution">
    <text evidence="2">The sequence shown here is derived from an EMBL/GenBank/DDBJ whole genome shotgun (WGS) entry which is preliminary data.</text>
</comment>
<name>A0AAW0CZ62_9AGAR</name>
<gene>
    <name evidence="2" type="ORF">VNI00_008128</name>
</gene>
<evidence type="ECO:0000256" key="1">
    <source>
        <dbReference type="SAM" id="MobiDB-lite"/>
    </source>
</evidence>
<proteinExistence type="predicted"/>
<dbReference type="AlphaFoldDB" id="A0AAW0CZ62"/>
<evidence type="ECO:0000313" key="3">
    <source>
        <dbReference type="Proteomes" id="UP001383192"/>
    </source>
</evidence>
<keyword evidence="3" id="KW-1185">Reference proteome</keyword>
<reference evidence="2 3" key="1">
    <citation type="submission" date="2024-01" db="EMBL/GenBank/DDBJ databases">
        <title>A draft genome for a cacao thread blight-causing isolate of Paramarasmius palmivorus.</title>
        <authorList>
            <person name="Baruah I.K."/>
            <person name="Bukari Y."/>
            <person name="Amoako-Attah I."/>
            <person name="Meinhardt L.W."/>
            <person name="Bailey B.A."/>
            <person name="Cohen S.P."/>
        </authorList>
    </citation>
    <scope>NUCLEOTIDE SEQUENCE [LARGE SCALE GENOMIC DNA]</scope>
    <source>
        <strain evidence="2 3">GH-12</strain>
    </source>
</reference>
<evidence type="ECO:0000313" key="2">
    <source>
        <dbReference type="EMBL" id="KAK7043960.1"/>
    </source>
</evidence>
<protein>
    <submittedName>
        <fullName evidence="2">Uncharacterized protein</fullName>
    </submittedName>
</protein>
<dbReference type="Proteomes" id="UP001383192">
    <property type="component" value="Unassembled WGS sequence"/>
</dbReference>
<accession>A0AAW0CZ62</accession>
<dbReference type="EMBL" id="JAYKXP010000027">
    <property type="protein sequence ID" value="KAK7043960.1"/>
    <property type="molecule type" value="Genomic_DNA"/>
</dbReference>
<organism evidence="2 3">
    <name type="scientific">Paramarasmius palmivorus</name>
    <dbReference type="NCBI Taxonomy" id="297713"/>
    <lineage>
        <taxon>Eukaryota</taxon>
        <taxon>Fungi</taxon>
        <taxon>Dikarya</taxon>
        <taxon>Basidiomycota</taxon>
        <taxon>Agaricomycotina</taxon>
        <taxon>Agaricomycetes</taxon>
        <taxon>Agaricomycetidae</taxon>
        <taxon>Agaricales</taxon>
        <taxon>Marasmiineae</taxon>
        <taxon>Marasmiaceae</taxon>
        <taxon>Paramarasmius</taxon>
    </lineage>
</organism>